<name>A0A178F8Q3_TRIVO</name>
<organism evidence="3 4">
    <name type="scientific">Trichophyton violaceum</name>
    <dbReference type="NCBI Taxonomy" id="34388"/>
    <lineage>
        <taxon>Eukaryota</taxon>
        <taxon>Fungi</taxon>
        <taxon>Dikarya</taxon>
        <taxon>Ascomycota</taxon>
        <taxon>Pezizomycotina</taxon>
        <taxon>Eurotiomycetes</taxon>
        <taxon>Eurotiomycetidae</taxon>
        <taxon>Onygenales</taxon>
        <taxon>Arthrodermataceae</taxon>
        <taxon>Trichophyton</taxon>
    </lineage>
</organism>
<keyword evidence="1" id="KW-0863">Zinc-finger</keyword>
<dbReference type="PROSITE" id="PS50157">
    <property type="entry name" value="ZINC_FINGER_C2H2_2"/>
    <property type="match status" value="1"/>
</dbReference>
<keyword evidence="4" id="KW-1185">Reference proteome</keyword>
<evidence type="ECO:0000313" key="4">
    <source>
        <dbReference type="Proteomes" id="UP000243519"/>
    </source>
</evidence>
<gene>
    <name evidence="3" type="ORF">A7D00_7137</name>
</gene>
<dbReference type="EMBL" id="LHPN01000020">
    <property type="protein sequence ID" value="OAL68882.1"/>
    <property type="molecule type" value="Genomic_DNA"/>
</dbReference>
<dbReference type="InterPro" id="IPR036691">
    <property type="entry name" value="Endo/exonu/phosph_ase_sf"/>
</dbReference>
<evidence type="ECO:0000259" key="2">
    <source>
        <dbReference type="PROSITE" id="PS50157"/>
    </source>
</evidence>
<dbReference type="InterPro" id="IPR013087">
    <property type="entry name" value="Znf_C2H2_type"/>
</dbReference>
<dbReference type="SUPFAM" id="SSF56219">
    <property type="entry name" value="DNase I-like"/>
    <property type="match status" value="1"/>
</dbReference>
<dbReference type="GO" id="GO:0008270">
    <property type="term" value="F:zinc ion binding"/>
    <property type="evidence" value="ECO:0007669"/>
    <property type="project" value="UniProtKB-KW"/>
</dbReference>
<protein>
    <recommendedName>
        <fullName evidence="2">C2H2-type domain-containing protein</fullName>
    </recommendedName>
</protein>
<evidence type="ECO:0000256" key="1">
    <source>
        <dbReference type="PROSITE-ProRule" id="PRU00042"/>
    </source>
</evidence>
<evidence type="ECO:0000313" key="3">
    <source>
        <dbReference type="EMBL" id="OAL68882.1"/>
    </source>
</evidence>
<dbReference type="AlphaFoldDB" id="A0A178F8Q3"/>
<comment type="caution">
    <text evidence="3">The sequence shown here is derived from an EMBL/GenBank/DDBJ whole genome shotgun (WGS) entry which is preliminary data.</text>
</comment>
<dbReference type="Proteomes" id="UP000243519">
    <property type="component" value="Unassembled WGS sequence"/>
</dbReference>
<sequence length="301" mass="34268">MHGEFDIPDADEWLANLANVTVDWPNDSGTVVSAPTSMATNTQTARGNIYKACRCPEHQEIYDNWPTRHAELTIAHCMKICMYCGKDFPVASALRKHLRVRPVPMIRHWEPRILQYNVQKSRDVVLAYLFQDPRILEYDILAIQEPWSNPFIAISYHLVSSTWGTGAVNLRSVYRAMIIPQMLYGCSAWHIPGTGHSIRGSSMISAIKRIQRRAAQILTGAFRTTVRAAVDVEAHLIPVQQQLEQTALEATMRIRTSPLHDDMAVPSDNKSPLNRFSDIPERKFKLQLNRLEKRQPHIVPP</sequence>
<proteinExistence type="predicted"/>
<accession>A0A178F8Q3</accession>
<reference evidence="3 4" key="1">
    <citation type="submission" date="2016-05" db="EMBL/GenBank/DDBJ databases">
        <title>Genome sequencing of Trichophyton violaceum CMCC(F)T3l isolated from hair.</title>
        <authorList>
            <person name="Zhan P."/>
            <person name="Tao Y."/>
            <person name="Liu W."/>
        </authorList>
    </citation>
    <scope>NUCLEOTIDE SEQUENCE [LARGE SCALE GENOMIC DNA]</scope>
    <source>
        <strain evidence="4">CMCC(F)T3l</strain>
    </source>
</reference>
<keyword evidence="1" id="KW-0479">Metal-binding</keyword>
<keyword evidence="1" id="KW-0862">Zinc</keyword>
<feature type="domain" description="C2H2-type" evidence="2">
    <location>
        <begin position="79"/>
        <end position="113"/>
    </location>
</feature>